<feature type="transmembrane region" description="Helical" evidence="6">
    <location>
        <begin position="68"/>
        <end position="92"/>
    </location>
</feature>
<feature type="transmembrane region" description="Helical" evidence="6">
    <location>
        <begin position="113"/>
        <end position="138"/>
    </location>
</feature>
<organism evidence="7 8">
    <name type="scientific">Gemmata obscuriglobus</name>
    <dbReference type="NCBI Taxonomy" id="114"/>
    <lineage>
        <taxon>Bacteria</taxon>
        <taxon>Pseudomonadati</taxon>
        <taxon>Planctomycetota</taxon>
        <taxon>Planctomycetia</taxon>
        <taxon>Gemmatales</taxon>
        <taxon>Gemmataceae</taxon>
        <taxon>Gemmata</taxon>
    </lineage>
</organism>
<dbReference type="PANTHER" id="PTHR30294">
    <property type="entry name" value="MEMBRANE COMPONENT OF ABC TRANSPORTER YHHJ-RELATED"/>
    <property type="match status" value="1"/>
</dbReference>
<feature type="transmembrane region" description="Helical" evidence="6">
    <location>
        <begin position="178"/>
        <end position="199"/>
    </location>
</feature>
<dbReference type="Pfam" id="PF12730">
    <property type="entry name" value="ABC2_membrane_4"/>
    <property type="match status" value="1"/>
</dbReference>
<evidence type="ECO:0000256" key="6">
    <source>
        <dbReference type="SAM" id="Phobius"/>
    </source>
</evidence>
<evidence type="ECO:0000256" key="3">
    <source>
        <dbReference type="ARBA" id="ARBA00022692"/>
    </source>
</evidence>
<gene>
    <name evidence="7" type="ORF">C1280_34295</name>
</gene>
<name>A0A2Z3H723_9BACT</name>
<dbReference type="InterPro" id="IPR051449">
    <property type="entry name" value="ABC-2_transporter_component"/>
</dbReference>
<reference evidence="7 8" key="1">
    <citation type="submission" date="2018-01" db="EMBL/GenBank/DDBJ databases">
        <title>G. obscuriglobus.</title>
        <authorList>
            <person name="Franke J."/>
            <person name="Blomberg W."/>
            <person name="Selmecki A."/>
        </authorList>
    </citation>
    <scope>NUCLEOTIDE SEQUENCE [LARGE SCALE GENOMIC DNA]</scope>
    <source>
        <strain evidence="7 8">DSM 5831</strain>
    </source>
</reference>
<feature type="transmembrane region" description="Helical" evidence="6">
    <location>
        <begin position="219"/>
        <end position="240"/>
    </location>
</feature>
<sequence>MRATFSLIRREFAAYFTGPVGYVALFAFLVLNGLLFWLVVGLLTEKGPRGVEYPMQVMLGGAESPPGALVAGVLFWGLFPAVTGIITSRLVAEERGTGTIEALLTAPIRDWQVILAKFVACFAFYLTLWATTLLYVPVLADWTVEWQGAVTPYAVATLVGVLLLLVAKLGFWFDLNGWAVLLLGLLGLVLAVGGGYLHATQDERHLVHIAANIDPRPVFTSYLGVVLAGAMFLALGLLVSSWVKSQLVAWMLSLLLGLLFVLPALARWQFEPGTLGYSLAYYVAVPEHFRRDFTRGVIDTRPLVLYVSVTLACLYLTVRSLEARRLR</sequence>
<keyword evidence="8" id="KW-1185">Reference proteome</keyword>
<feature type="transmembrane region" description="Helical" evidence="6">
    <location>
        <begin position="12"/>
        <end position="40"/>
    </location>
</feature>
<proteinExistence type="predicted"/>
<feature type="transmembrane region" description="Helical" evidence="6">
    <location>
        <begin position="303"/>
        <end position="321"/>
    </location>
</feature>
<feature type="transmembrane region" description="Helical" evidence="6">
    <location>
        <begin position="150"/>
        <end position="171"/>
    </location>
</feature>
<evidence type="ECO:0000256" key="1">
    <source>
        <dbReference type="ARBA" id="ARBA00004651"/>
    </source>
</evidence>
<dbReference type="OrthoDB" id="9794512at2"/>
<evidence type="ECO:0000256" key="4">
    <source>
        <dbReference type="ARBA" id="ARBA00022989"/>
    </source>
</evidence>
<dbReference type="Proteomes" id="UP000245802">
    <property type="component" value="Chromosome"/>
</dbReference>
<dbReference type="AlphaFoldDB" id="A0A2Z3H723"/>
<dbReference type="EMBL" id="CP025958">
    <property type="protein sequence ID" value="AWM41578.1"/>
    <property type="molecule type" value="Genomic_DNA"/>
</dbReference>
<dbReference type="GO" id="GO:0005886">
    <property type="term" value="C:plasma membrane"/>
    <property type="evidence" value="ECO:0007669"/>
    <property type="project" value="UniProtKB-SubCell"/>
</dbReference>
<dbReference type="RefSeq" id="WP_010035483.1">
    <property type="nucleotide sequence ID" value="NZ_CP025958.1"/>
</dbReference>
<keyword evidence="4 6" id="KW-1133">Transmembrane helix</keyword>
<feature type="transmembrane region" description="Helical" evidence="6">
    <location>
        <begin position="247"/>
        <end position="266"/>
    </location>
</feature>
<evidence type="ECO:0000313" key="8">
    <source>
        <dbReference type="Proteomes" id="UP000245802"/>
    </source>
</evidence>
<evidence type="ECO:0000313" key="7">
    <source>
        <dbReference type="EMBL" id="AWM41578.1"/>
    </source>
</evidence>
<protein>
    <recommendedName>
        <fullName evidence="9">ABC transporter permease</fullName>
    </recommendedName>
</protein>
<comment type="subcellular location">
    <subcellularLocation>
        <location evidence="1">Cell membrane</location>
        <topology evidence="1">Multi-pass membrane protein</topology>
    </subcellularLocation>
</comment>
<dbReference type="KEGG" id="gog:C1280_34295"/>
<evidence type="ECO:0000256" key="5">
    <source>
        <dbReference type="ARBA" id="ARBA00023136"/>
    </source>
</evidence>
<evidence type="ECO:0008006" key="9">
    <source>
        <dbReference type="Google" id="ProtNLM"/>
    </source>
</evidence>
<keyword evidence="2" id="KW-1003">Cell membrane</keyword>
<keyword evidence="5 6" id="KW-0472">Membrane</keyword>
<evidence type="ECO:0000256" key="2">
    <source>
        <dbReference type="ARBA" id="ARBA00022475"/>
    </source>
</evidence>
<dbReference type="PANTHER" id="PTHR30294:SF29">
    <property type="entry name" value="MULTIDRUG ABC TRANSPORTER PERMEASE YBHS-RELATED"/>
    <property type="match status" value="1"/>
</dbReference>
<accession>A0A2Z3H723</accession>
<keyword evidence="3 6" id="KW-0812">Transmembrane</keyword>